<protein>
    <submittedName>
        <fullName evidence="1">Uncharacterized protein</fullName>
    </submittedName>
</protein>
<organism evidence="1 2">
    <name type="scientific">Adiantum capillus-veneris</name>
    <name type="common">Maidenhair fern</name>
    <dbReference type="NCBI Taxonomy" id="13818"/>
    <lineage>
        <taxon>Eukaryota</taxon>
        <taxon>Viridiplantae</taxon>
        <taxon>Streptophyta</taxon>
        <taxon>Embryophyta</taxon>
        <taxon>Tracheophyta</taxon>
        <taxon>Polypodiopsida</taxon>
        <taxon>Polypodiidae</taxon>
        <taxon>Polypodiales</taxon>
        <taxon>Pteridineae</taxon>
        <taxon>Pteridaceae</taxon>
        <taxon>Vittarioideae</taxon>
        <taxon>Adiantum</taxon>
    </lineage>
</organism>
<reference evidence="1" key="1">
    <citation type="submission" date="2021-01" db="EMBL/GenBank/DDBJ databases">
        <title>Adiantum capillus-veneris genome.</title>
        <authorList>
            <person name="Fang Y."/>
            <person name="Liao Q."/>
        </authorList>
    </citation>
    <scope>NUCLEOTIDE SEQUENCE</scope>
    <source>
        <strain evidence="1">H3</strain>
        <tissue evidence="1">Leaf</tissue>
    </source>
</reference>
<evidence type="ECO:0000313" key="2">
    <source>
        <dbReference type="Proteomes" id="UP000886520"/>
    </source>
</evidence>
<name>A0A9D4U564_ADICA</name>
<keyword evidence="2" id="KW-1185">Reference proteome</keyword>
<dbReference type="Proteomes" id="UP000886520">
    <property type="component" value="Chromosome 22"/>
</dbReference>
<dbReference type="AlphaFoldDB" id="A0A9D4U564"/>
<gene>
    <name evidence="1" type="ORF">GOP47_0022358</name>
</gene>
<proteinExistence type="predicted"/>
<dbReference type="EMBL" id="JABFUD020000022">
    <property type="protein sequence ID" value="KAI5061819.1"/>
    <property type="molecule type" value="Genomic_DNA"/>
</dbReference>
<accession>A0A9D4U564</accession>
<evidence type="ECO:0000313" key="1">
    <source>
        <dbReference type="EMBL" id="KAI5061819.1"/>
    </source>
</evidence>
<comment type="caution">
    <text evidence="1">The sequence shown here is derived from an EMBL/GenBank/DDBJ whole genome shotgun (WGS) entry which is preliminary data.</text>
</comment>
<sequence length="101" mass="11182">MALGEHEGEAKAVQILNSITVSMEVAKVVDEGSNLAREGKHVQDKDSNQVEIMATEEGEDVTKLVSTIGQATKELEKSHLLRRRVNVKGLPGRRVKQKFMQ</sequence>